<dbReference type="GO" id="GO:0005764">
    <property type="term" value="C:lysosome"/>
    <property type="evidence" value="ECO:0007669"/>
    <property type="project" value="UniProtKB-SubCell"/>
</dbReference>
<comment type="subunit">
    <text evidence="19">Homodimer. The monomeric form is inactive while the homodimer is active.</text>
</comment>
<evidence type="ECO:0000256" key="12">
    <source>
        <dbReference type="ARBA" id="ARBA00022824"/>
    </source>
</evidence>
<evidence type="ECO:0000256" key="18">
    <source>
        <dbReference type="ARBA" id="ARBA00023228"/>
    </source>
</evidence>
<evidence type="ECO:0000256" key="13">
    <source>
        <dbReference type="ARBA" id="ARBA00022833"/>
    </source>
</evidence>
<evidence type="ECO:0000259" key="23">
    <source>
        <dbReference type="Pfam" id="PF04389"/>
    </source>
</evidence>
<dbReference type="Gene3D" id="3.40.630.10">
    <property type="entry name" value="Zn peptidases"/>
    <property type="match status" value="1"/>
</dbReference>
<dbReference type="GO" id="GO:0006508">
    <property type="term" value="P:proteolysis"/>
    <property type="evidence" value="ECO:0007669"/>
    <property type="project" value="UniProtKB-KW"/>
</dbReference>
<dbReference type="InterPro" id="IPR039866">
    <property type="entry name" value="CPQ"/>
</dbReference>
<dbReference type="GO" id="GO:0004180">
    <property type="term" value="F:carboxypeptidase activity"/>
    <property type="evidence" value="ECO:0007669"/>
    <property type="project" value="UniProtKB-KW"/>
</dbReference>
<evidence type="ECO:0000313" key="24">
    <source>
        <dbReference type="EMBL" id="RLZ07774.1"/>
    </source>
</evidence>
<dbReference type="EMBL" id="RDOJ01000016">
    <property type="protein sequence ID" value="RLZ07774.1"/>
    <property type="molecule type" value="Genomic_DNA"/>
</dbReference>
<keyword evidence="9" id="KW-0479">Metal-binding</keyword>
<evidence type="ECO:0000256" key="19">
    <source>
        <dbReference type="ARBA" id="ARBA00025833"/>
    </source>
</evidence>
<sequence length="523" mass="58124">MKLINSLTYAAVFGTALTLQAQVAPAQQKLNPTIESFVSEIKNNNQLEKISHELLDGIGPRLVGSPQMDQAADWAIKTFNSWGINSRREDYGTWKAWERGLTHVDMTYPRAKNIEATQLAWSPATKKAINAEVIAMPVFTTEAEFKAWLPKVKGKIVLMSQNQRYGRSDYQYKEFGTEELYDKVTTQRKADNDAWANSIKVTGHNNNTLPVVLEQNGAAAVAISYWTGIMGANRIFGAKTKNIPMIDISNEDYGMLYRLAENGTTPKITLNAQSKHNGVAKTYNVVGEIKGTEKPNEYIILSAHFDSWDGAQGATDNGTGTVAMMEAIRTIKKLYPNNKRTILICLWGSEEQGLNGSRAFVEDHPEIVKNTQAVFNLDNGTGRVVNINGSGFKESYEYMTRWLAGAPNEVTKHIKTDYPGLPSGGGSDHSSFVAAGIPGFMLSSLNWGYGTYTWHTNKDTYDKIVFEEIQSNAILAASLVYMADQEETLVNRDRRVLPNGRDGKQMEWPEVKGPARTSDAYFK</sequence>
<keyword evidence="16" id="KW-0865">Zymogen</keyword>
<dbReference type="RefSeq" id="WP_121935246.1">
    <property type="nucleotide sequence ID" value="NZ_RDOJ01000016.1"/>
</dbReference>
<keyword evidence="14" id="KW-0333">Golgi apparatus</keyword>
<dbReference type="GO" id="GO:0070573">
    <property type="term" value="F:metallodipeptidase activity"/>
    <property type="evidence" value="ECO:0007669"/>
    <property type="project" value="InterPro"/>
</dbReference>
<protein>
    <recommendedName>
        <fullName evidence="5">Carboxypeptidase Q</fullName>
    </recommendedName>
    <alternativeName>
        <fullName evidence="20">Plasma glutamate carboxypeptidase</fullName>
    </alternativeName>
</protein>
<reference evidence="24 25" key="1">
    <citation type="submission" date="2018-10" db="EMBL/GenBank/DDBJ databases">
        <authorList>
            <person name="Chen X."/>
        </authorList>
    </citation>
    <scope>NUCLEOTIDE SEQUENCE [LARGE SCALE GENOMIC DNA]</scope>
    <source>
        <strain evidence="24 25">YIM 102668</strain>
    </source>
</reference>
<evidence type="ECO:0000256" key="20">
    <source>
        <dbReference type="ARBA" id="ARBA00033328"/>
    </source>
</evidence>
<feature type="compositionally biased region" description="Basic and acidic residues" evidence="21">
    <location>
        <begin position="493"/>
        <end position="510"/>
    </location>
</feature>
<evidence type="ECO:0000256" key="2">
    <source>
        <dbReference type="ARBA" id="ARBA00004371"/>
    </source>
</evidence>
<feature type="chain" id="PRO_5018010376" description="Carboxypeptidase Q" evidence="22">
    <location>
        <begin position="22"/>
        <end position="523"/>
    </location>
</feature>
<evidence type="ECO:0000256" key="15">
    <source>
        <dbReference type="ARBA" id="ARBA00023049"/>
    </source>
</evidence>
<keyword evidence="13" id="KW-0862">Zinc</keyword>
<evidence type="ECO:0000256" key="10">
    <source>
        <dbReference type="ARBA" id="ARBA00022729"/>
    </source>
</evidence>
<dbReference type="GO" id="GO:0005576">
    <property type="term" value="C:extracellular region"/>
    <property type="evidence" value="ECO:0007669"/>
    <property type="project" value="UniProtKB-SubCell"/>
</dbReference>
<evidence type="ECO:0000256" key="17">
    <source>
        <dbReference type="ARBA" id="ARBA00023180"/>
    </source>
</evidence>
<evidence type="ECO:0000256" key="16">
    <source>
        <dbReference type="ARBA" id="ARBA00023145"/>
    </source>
</evidence>
<dbReference type="Gene3D" id="3.50.30.30">
    <property type="match status" value="1"/>
</dbReference>
<evidence type="ECO:0000256" key="3">
    <source>
        <dbReference type="ARBA" id="ARBA00004555"/>
    </source>
</evidence>
<keyword evidence="11" id="KW-0378">Hydrolase</keyword>
<evidence type="ECO:0000256" key="6">
    <source>
        <dbReference type="ARBA" id="ARBA00022525"/>
    </source>
</evidence>
<feature type="signal peptide" evidence="22">
    <location>
        <begin position="1"/>
        <end position="21"/>
    </location>
</feature>
<evidence type="ECO:0000256" key="1">
    <source>
        <dbReference type="ARBA" id="ARBA00004240"/>
    </source>
</evidence>
<dbReference type="PANTHER" id="PTHR12053:SF3">
    <property type="entry name" value="CARBOXYPEPTIDASE Q"/>
    <property type="match status" value="1"/>
</dbReference>
<keyword evidence="25" id="KW-1185">Reference proteome</keyword>
<keyword evidence="12" id="KW-0256">Endoplasmic reticulum</keyword>
<feature type="domain" description="Peptidase M28" evidence="23">
    <location>
        <begin position="284"/>
        <end position="478"/>
    </location>
</feature>
<keyword evidence="18" id="KW-0458">Lysosome</keyword>
<dbReference type="Proteomes" id="UP000275348">
    <property type="component" value="Unassembled WGS sequence"/>
</dbReference>
<keyword evidence="6" id="KW-0964">Secreted</keyword>
<evidence type="ECO:0000256" key="21">
    <source>
        <dbReference type="SAM" id="MobiDB-lite"/>
    </source>
</evidence>
<dbReference type="Pfam" id="PF04389">
    <property type="entry name" value="Peptidase_M28"/>
    <property type="match status" value="1"/>
</dbReference>
<dbReference type="GO" id="GO:0046872">
    <property type="term" value="F:metal ion binding"/>
    <property type="evidence" value="ECO:0007669"/>
    <property type="project" value="UniProtKB-KW"/>
</dbReference>
<evidence type="ECO:0000313" key="25">
    <source>
        <dbReference type="Proteomes" id="UP000275348"/>
    </source>
</evidence>
<keyword evidence="15" id="KW-0482">Metalloprotease</keyword>
<evidence type="ECO:0000256" key="8">
    <source>
        <dbReference type="ARBA" id="ARBA00022670"/>
    </source>
</evidence>
<keyword evidence="17" id="KW-0325">Glycoprotein</keyword>
<dbReference type="InterPro" id="IPR007484">
    <property type="entry name" value="Peptidase_M28"/>
</dbReference>
<dbReference type="OrthoDB" id="9769665at2"/>
<evidence type="ECO:0000256" key="4">
    <source>
        <dbReference type="ARBA" id="ARBA00004613"/>
    </source>
</evidence>
<accession>A0A3L9M933</accession>
<feature type="region of interest" description="Disordered" evidence="21">
    <location>
        <begin position="493"/>
        <end position="523"/>
    </location>
</feature>
<gene>
    <name evidence="24" type="ORF">EAH69_10935</name>
</gene>
<keyword evidence="8" id="KW-0645">Protease</keyword>
<keyword evidence="10 22" id="KW-0732">Signal</keyword>
<comment type="subcellular location">
    <subcellularLocation>
        <location evidence="1">Endoplasmic reticulum</location>
    </subcellularLocation>
    <subcellularLocation>
        <location evidence="3">Golgi apparatus</location>
    </subcellularLocation>
    <subcellularLocation>
        <location evidence="2">Lysosome</location>
    </subcellularLocation>
    <subcellularLocation>
        <location evidence="4">Secreted</location>
    </subcellularLocation>
</comment>
<dbReference type="AlphaFoldDB" id="A0A3L9M933"/>
<dbReference type="SUPFAM" id="SSF53187">
    <property type="entry name" value="Zn-dependent exopeptidases"/>
    <property type="match status" value="1"/>
</dbReference>
<evidence type="ECO:0000256" key="14">
    <source>
        <dbReference type="ARBA" id="ARBA00023034"/>
    </source>
</evidence>
<organism evidence="24 25">
    <name type="scientific">Faecalibacter macacae</name>
    <dbReference type="NCBI Taxonomy" id="1859289"/>
    <lineage>
        <taxon>Bacteria</taxon>
        <taxon>Pseudomonadati</taxon>
        <taxon>Bacteroidota</taxon>
        <taxon>Flavobacteriia</taxon>
        <taxon>Flavobacteriales</taxon>
        <taxon>Weeksellaceae</taxon>
        <taxon>Faecalibacter</taxon>
    </lineage>
</organism>
<dbReference type="PANTHER" id="PTHR12053">
    <property type="entry name" value="PROTEASE FAMILY M28 PLASMA GLUTAMATE CARBOXYPEPTIDASE-RELATED"/>
    <property type="match status" value="1"/>
</dbReference>
<proteinExistence type="predicted"/>
<evidence type="ECO:0000256" key="9">
    <source>
        <dbReference type="ARBA" id="ARBA00022723"/>
    </source>
</evidence>
<evidence type="ECO:0000256" key="22">
    <source>
        <dbReference type="SAM" id="SignalP"/>
    </source>
</evidence>
<name>A0A3L9M933_9FLAO</name>
<evidence type="ECO:0000256" key="11">
    <source>
        <dbReference type="ARBA" id="ARBA00022801"/>
    </source>
</evidence>
<comment type="caution">
    <text evidence="24">The sequence shown here is derived from an EMBL/GenBank/DDBJ whole genome shotgun (WGS) entry which is preliminary data.</text>
</comment>
<evidence type="ECO:0000256" key="7">
    <source>
        <dbReference type="ARBA" id="ARBA00022645"/>
    </source>
</evidence>
<evidence type="ECO:0000256" key="5">
    <source>
        <dbReference type="ARBA" id="ARBA00014116"/>
    </source>
</evidence>
<keyword evidence="7" id="KW-0121">Carboxypeptidase</keyword>